<dbReference type="PANTHER" id="PTHR12674:SF2">
    <property type="entry name" value="PREFOLDIN SUBUNIT 5"/>
    <property type="match status" value="1"/>
</dbReference>
<dbReference type="NCBIfam" id="TIGR00293">
    <property type="entry name" value="prefoldin subunit alpha"/>
    <property type="match status" value="1"/>
</dbReference>
<dbReference type="GO" id="GO:0005737">
    <property type="term" value="C:cytoplasm"/>
    <property type="evidence" value="ECO:0007669"/>
    <property type="project" value="TreeGrafter"/>
</dbReference>
<name>W4JSP5_HETIT</name>
<dbReference type="FunFam" id="1.10.287.370:FF:000004">
    <property type="entry name" value="Probable prefoldin subunit 5"/>
    <property type="match status" value="1"/>
</dbReference>
<gene>
    <name evidence="4" type="ORF">HETIRDRAFT_329174</name>
</gene>
<dbReference type="Pfam" id="PF02996">
    <property type="entry name" value="Prefoldin"/>
    <property type="match status" value="1"/>
</dbReference>
<dbReference type="AlphaFoldDB" id="W4JSP5"/>
<dbReference type="SUPFAM" id="SSF46579">
    <property type="entry name" value="Prefoldin"/>
    <property type="match status" value="1"/>
</dbReference>
<dbReference type="Gene3D" id="1.10.287.370">
    <property type="match status" value="1"/>
</dbReference>
<dbReference type="eggNOG" id="KOG3048">
    <property type="taxonomic scope" value="Eukaryota"/>
</dbReference>
<evidence type="ECO:0008006" key="6">
    <source>
        <dbReference type="Google" id="ProtNLM"/>
    </source>
</evidence>
<dbReference type="InParanoid" id="W4JSP5"/>
<evidence type="ECO:0000256" key="1">
    <source>
        <dbReference type="ARBA" id="ARBA00010048"/>
    </source>
</evidence>
<dbReference type="EMBL" id="KI925464">
    <property type="protein sequence ID" value="ETW76479.1"/>
    <property type="molecule type" value="Genomic_DNA"/>
</dbReference>
<reference evidence="4 5" key="1">
    <citation type="journal article" date="2012" name="New Phytol.">
        <title>Insight into trade-off between wood decay and parasitism from the genome of a fungal forest pathogen.</title>
        <authorList>
            <person name="Olson A."/>
            <person name="Aerts A."/>
            <person name="Asiegbu F."/>
            <person name="Belbahri L."/>
            <person name="Bouzid O."/>
            <person name="Broberg A."/>
            <person name="Canback B."/>
            <person name="Coutinho P.M."/>
            <person name="Cullen D."/>
            <person name="Dalman K."/>
            <person name="Deflorio G."/>
            <person name="van Diepen L.T."/>
            <person name="Dunand C."/>
            <person name="Duplessis S."/>
            <person name="Durling M."/>
            <person name="Gonthier P."/>
            <person name="Grimwood J."/>
            <person name="Fossdal C.G."/>
            <person name="Hansson D."/>
            <person name="Henrissat B."/>
            <person name="Hietala A."/>
            <person name="Himmelstrand K."/>
            <person name="Hoffmeister D."/>
            <person name="Hogberg N."/>
            <person name="James T.Y."/>
            <person name="Karlsson M."/>
            <person name="Kohler A."/>
            <person name="Kues U."/>
            <person name="Lee Y.H."/>
            <person name="Lin Y.C."/>
            <person name="Lind M."/>
            <person name="Lindquist E."/>
            <person name="Lombard V."/>
            <person name="Lucas S."/>
            <person name="Lunden K."/>
            <person name="Morin E."/>
            <person name="Murat C."/>
            <person name="Park J."/>
            <person name="Raffaello T."/>
            <person name="Rouze P."/>
            <person name="Salamov A."/>
            <person name="Schmutz J."/>
            <person name="Solheim H."/>
            <person name="Stahlberg J."/>
            <person name="Velez H."/>
            <person name="de Vries R.P."/>
            <person name="Wiebenga A."/>
            <person name="Woodward S."/>
            <person name="Yakovlev I."/>
            <person name="Garbelotto M."/>
            <person name="Martin F."/>
            <person name="Grigoriev I.V."/>
            <person name="Stenlid J."/>
        </authorList>
    </citation>
    <scope>NUCLEOTIDE SEQUENCE [LARGE SCALE GENOMIC DNA]</scope>
    <source>
        <strain evidence="4 5">TC 32-1</strain>
    </source>
</reference>
<keyword evidence="3" id="KW-0175">Coiled coil</keyword>
<dbReference type="RefSeq" id="XP_009551378.1">
    <property type="nucleotide sequence ID" value="XM_009553083.1"/>
</dbReference>
<sequence>MASSTAATGQQPQQINISDLDLPQLSDVRRQLEEELSHLTNSFAQLKQAQAKFRSCIESVQEVKPANKDKTILVPLTNSLYVPGKLSDPENVIVDVGTGYYVQKTRPQAVKHYESKVEYIGSNLETLQETIQKKQDNMNYLVNVMQSKLQSASAKNDN</sequence>
<dbReference type="HOGENOM" id="CLU_091867_0_2_1"/>
<dbReference type="OrthoDB" id="10267474at2759"/>
<dbReference type="PANTHER" id="PTHR12674">
    <property type="entry name" value="PREFOLDIN SUBUNIT 5"/>
    <property type="match status" value="1"/>
</dbReference>
<organism evidence="4 5">
    <name type="scientific">Heterobasidion irregulare (strain TC 32-1)</name>
    <dbReference type="NCBI Taxonomy" id="747525"/>
    <lineage>
        <taxon>Eukaryota</taxon>
        <taxon>Fungi</taxon>
        <taxon>Dikarya</taxon>
        <taxon>Basidiomycota</taxon>
        <taxon>Agaricomycotina</taxon>
        <taxon>Agaricomycetes</taxon>
        <taxon>Russulales</taxon>
        <taxon>Bondarzewiaceae</taxon>
        <taxon>Heterobasidion</taxon>
        <taxon>Heterobasidion annosum species complex</taxon>
    </lineage>
</organism>
<dbReference type="FunCoup" id="W4JSP5">
    <property type="interactions" value="624"/>
</dbReference>
<dbReference type="GO" id="GO:1990115">
    <property type="term" value="P:RNA polymerase III assembly"/>
    <property type="evidence" value="ECO:0007669"/>
    <property type="project" value="TreeGrafter"/>
</dbReference>
<dbReference type="GO" id="GO:1990113">
    <property type="term" value="P:RNA polymerase I assembly"/>
    <property type="evidence" value="ECO:0007669"/>
    <property type="project" value="TreeGrafter"/>
</dbReference>
<protein>
    <recommendedName>
        <fullName evidence="6">Prefoldin alpha subunit</fullName>
    </recommendedName>
</protein>
<evidence type="ECO:0000256" key="2">
    <source>
        <dbReference type="ARBA" id="ARBA00023186"/>
    </source>
</evidence>
<proteinExistence type="inferred from homology"/>
<evidence type="ECO:0000256" key="3">
    <source>
        <dbReference type="SAM" id="Coils"/>
    </source>
</evidence>
<dbReference type="STRING" id="747525.W4JSP5"/>
<evidence type="ECO:0000313" key="4">
    <source>
        <dbReference type="EMBL" id="ETW76479.1"/>
    </source>
</evidence>
<feature type="coiled-coil region" evidence="3">
    <location>
        <begin position="22"/>
        <end position="49"/>
    </location>
</feature>
<dbReference type="InterPro" id="IPR009053">
    <property type="entry name" value="Prefoldin"/>
</dbReference>
<dbReference type="Proteomes" id="UP000030671">
    <property type="component" value="Unassembled WGS sequence"/>
</dbReference>
<dbReference type="CDD" id="cd23157">
    <property type="entry name" value="Prefoldin_5"/>
    <property type="match status" value="1"/>
</dbReference>
<keyword evidence="2" id="KW-0143">Chaperone</keyword>
<dbReference type="InterPro" id="IPR004127">
    <property type="entry name" value="Prefoldin_subunit_alpha"/>
</dbReference>
<dbReference type="GO" id="GO:1990114">
    <property type="term" value="P:RNA polymerase II core complex assembly"/>
    <property type="evidence" value="ECO:0007669"/>
    <property type="project" value="TreeGrafter"/>
</dbReference>
<accession>W4JSP5</accession>
<evidence type="ECO:0000313" key="5">
    <source>
        <dbReference type="Proteomes" id="UP000030671"/>
    </source>
</evidence>
<dbReference type="KEGG" id="hir:HETIRDRAFT_329174"/>
<dbReference type="InterPro" id="IPR011599">
    <property type="entry name" value="PFD_alpha_archaea"/>
</dbReference>
<dbReference type="GO" id="GO:0016272">
    <property type="term" value="C:prefoldin complex"/>
    <property type="evidence" value="ECO:0007669"/>
    <property type="project" value="InterPro"/>
</dbReference>
<comment type="similarity">
    <text evidence="1">Belongs to the prefoldin subunit alpha family.</text>
</comment>
<keyword evidence="5" id="KW-1185">Reference proteome</keyword>
<dbReference type="HAMAP" id="MF_00308">
    <property type="entry name" value="PfdA"/>
    <property type="match status" value="1"/>
</dbReference>
<dbReference type="GO" id="GO:0051082">
    <property type="term" value="F:unfolded protein binding"/>
    <property type="evidence" value="ECO:0007669"/>
    <property type="project" value="InterPro"/>
</dbReference>
<dbReference type="GO" id="GO:0006457">
    <property type="term" value="P:protein folding"/>
    <property type="evidence" value="ECO:0007669"/>
    <property type="project" value="InterPro"/>
</dbReference>
<dbReference type="GeneID" id="20671474"/>